<dbReference type="STRING" id="29845.A0A1V6S7P1"/>
<evidence type="ECO:0000256" key="1">
    <source>
        <dbReference type="ARBA" id="ARBA00022669"/>
    </source>
</evidence>
<evidence type="ECO:0000313" key="7">
    <source>
        <dbReference type="Proteomes" id="UP000191518"/>
    </source>
</evidence>
<dbReference type="Gene3D" id="3.10.350.10">
    <property type="entry name" value="LysM domain"/>
    <property type="match status" value="1"/>
</dbReference>
<dbReference type="GO" id="GO:0008061">
    <property type="term" value="F:chitin binding"/>
    <property type="evidence" value="ECO:0007669"/>
    <property type="project" value="UniProtKB-KW"/>
</dbReference>
<dbReference type="InterPro" id="IPR036861">
    <property type="entry name" value="Endochitinase-like_sf"/>
</dbReference>
<sequence>MACFGLSNLVALLGILSVAPTATLGAAVTVAPQASSDGICYKYVVQAGETCSTIAQAHSITTADIETYNARSWAWSECGQIPQGTFICLSAGEPMMPVALPNAICGPQVPGAMRPANWSELGSLNPCAANKCCSSWGLCGTTSDFCTSVAYATIPSSISTGTHSTEWTTSKQTTASTSTSTSKSVQKPVTSSKTSSISNTISTSTIKSTPKATSTTTTTRTTSTSKTASTTKSNESSQTKSSTSTSQAPTVSLWSLTMYSKKDCTGDYYVLQGHNVGYLNTSCLNLHGGLSSKYTDTGVFCKWFTNGGDSNTNCDAGTLESPQSWIVQGGLCTVSNAKDCNHAGGYDNSYGIDLKYVKSCRNRGKFDTPKFLSMECYIPE</sequence>
<organism evidence="6 7">
    <name type="scientific">Penicillium vulpinum</name>
    <dbReference type="NCBI Taxonomy" id="29845"/>
    <lineage>
        <taxon>Eukaryota</taxon>
        <taxon>Fungi</taxon>
        <taxon>Dikarya</taxon>
        <taxon>Ascomycota</taxon>
        <taxon>Pezizomycotina</taxon>
        <taxon>Eurotiomycetes</taxon>
        <taxon>Eurotiomycetidae</taxon>
        <taxon>Eurotiales</taxon>
        <taxon>Aspergillaceae</taxon>
        <taxon>Penicillium</taxon>
    </lineage>
</organism>
<dbReference type="PROSITE" id="PS00026">
    <property type="entry name" value="CHIT_BIND_I_1"/>
    <property type="match status" value="1"/>
</dbReference>
<name>A0A1V6S7P1_9EURO</name>
<dbReference type="OrthoDB" id="73875at2759"/>
<feature type="compositionally biased region" description="Low complexity" evidence="3">
    <location>
        <begin position="162"/>
        <end position="245"/>
    </location>
</feature>
<dbReference type="InterPro" id="IPR001002">
    <property type="entry name" value="Chitin-bd_1"/>
</dbReference>
<dbReference type="EMBL" id="MDYP01000006">
    <property type="protein sequence ID" value="OQE09623.1"/>
    <property type="molecule type" value="Genomic_DNA"/>
</dbReference>
<evidence type="ECO:0000256" key="4">
    <source>
        <dbReference type="SAM" id="SignalP"/>
    </source>
</evidence>
<accession>A0A1V6S7P1</accession>
<keyword evidence="4" id="KW-0732">Signal</keyword>
<dbReference type="InterPro" id="IPR018392">
    <property type="entry name" value="LysM"/>
</dbReference>
<dbReference type="CDD" id="cd00118">
    <property type="entry name" value="LysM"/>
    <property type="match status" value="1"/>
</dbReference>
<evidence type="ECO:0000256" key="2">
    <source>
        <dbReference type="ARBA" id="ARBA00023026"/>
    </source>
</evidence>
<dbReference type="Pfam" id="PF01476">
    <property type="entry name" value="LysM"/>
    <property type="match status" value="1"/>
</dbReference>
<dbReference type="AlphaFoldDB" id="A0A1V6S7P1"/>
<feature type="chain" id="PRO_5012257941" description="LysM domain-containing protein" evidence="4">
    <location>
        <begin position="26"/>
        <end position="380"/>
    </location>
</feature>
<dbReference type="Pfam" id="PF25139">
    <property type="entry name" value="LysM14_C"/>
    <property type="match status" value="1"/>
</dbReference>
<dbReference type="Gene3D" id="3.30.60.10">
    <property type="entry name" value="Endochitinase-like"/>
    <property type="match status" value="1"/>
</dbReference>
<dbReference type="SMART" id="SM00257">
    <property type="entry name" value="LysM"/>
    <property type="match status" value="1"/>
</dbReference>
<dbReference type="PANTHER" id="PTHR47700">
    <property type="entry name" value="V CHITINASE, PUTATIVE (AFU_ORTHOLOGUE AFUA_6G13720)-RELATED"/>
    <property type="match status" value="1"/>
</dbReference>
<keyword evidence="1" id="KW-0147">Chitin-binding</keyword>
<dbReference type="InterPro" id="IPR018371">
    <property type="entry name" value="Chitin-binding_1_CS"/>
</dbReference>
<dbReference type="Pfam" id="PF00187">
    <property type="entry name" value="Chitin_bind_1"/>
    <property type="match status" value="1"/>
</dbReference>
<evidence type="ECO:0000259" key="5">
    <source>
        <dbReference type="PROSITE" id="PS51782"/>
    </source>
</evidence>
<reference evidence="7" key="1">
    <citation type="journal article" date="2017" name="Nat. Microbiol.">
        <title>Global analysis of biosynthetic gene clusters reveals vast potential of secondary metabolite production in Penicillium species.</title>
        <authorList>
            <person name="Nielsen J.C."/>
            <person name="Grijseels S."/>
            <person name="Prigent S."/>
            <person name="Ji B."/>
            <person name="Dainat J."/>
            <person name="Nielsen K.F."/>
            <person name="Frisvad J.C."/>
            <person name="Workman M."/>
            <person name="Nielsen J."/>
        </authorList>
    </citation>
    <scope>NUCLEOTIDE SEQUENCE [LARGE SCALE GENOMIC DNA]</scope>
    <source>
        <strain evidence="7">IBT 29486</strain>
    </source>
</reference>
<proteinExistence type="predicted"/>
<evidence type="ECO:0000313" key="6">
    <source>
        <dbReference type="EMBL" id="OQE09623.1"/>
    </source>
</evidence>
<keyword evidence="2" id="KW-0843">Virulence</keyword>
<feature type="signal peptide" evidence="4">
    <location>
        <begin position="1"/>
        <end position="25"/>
    </location>
</feature>
<dbReference type="PANTHER" id="PTHR47700:SF2">
    <property type="entry name" value="CHITINASE"/>
    <property type="match status" value="1"/>
</dbReference>
<protein>
    <recommendedName>
        <fullName evidence="5">LysM domain-containing protein</fullName>
    </recommendedName>
</protein>
<dbReference type="SUPFAM" id="SSF57016">
    <property type="entry name" value="Plant lectins/antimicrobial peptides"/>
    <property type="match status" value="1"/>
</dbReference>
<dbReference type="Proteomes" id="UP000191518">
    <property type="component" value="Unassembled WGS sequence"/>
</dbReference>
<feature type="domain" description="LysM" evidence="5">
    <location>
        <begin position="41"/>
        <end position="89"/>
    </location>
</feature>
<comment type="caution">
    <text evidence="6">The sequence shown here is derived from an EMBL/GenBank/DDBJ whole genome shotgun (WGS) entry which is preliminary data.</text>
</comment>
<dbReference type="SUPFAM" id="SSF54106">
    <property type="entry name" value="LysM domain"/>
    <property type="match status" value="1"/>
</dbReference>
<dbReference type="InterPro" id="IPR057277">
    <property type="entry name" value="LysM_C"/>
</dbReference>
<feature type="region of interest" description="Disordered" evidence="3">
    <location>
        <begin position="160"/>
        <end position="245"/>
    </location>
</feature>
<keyword evidence="7" id="KW-1185">Reference proteome</keyword>
<gene>
    <name evidence="6" type="ORF">PENVUL_c006G01137</name>
</gene>
<dbReference type="InterPro" id="IPR053214">
    <property type="entry name" value="LysM12-like"/>
</dbReference>
<dbReference type="PROSITE" id="PS51782">
    <property type="entry name" value="LYSM"/>
    <property type="match status" value="1"/>
</dbReference>
<evidence type="ECO:0000256" key="3">
    <source>
        <dbReference type="SAM" id="MobiDB-lite"/>
    </source>
</evidence>
<dbReference type="InterPro" id="IPR036779">
    <property type="entry name" value="LysM_dom_sf"/>
</dbReference>